<evidence type="ECO:0000256" key="3">
    <source>
        <dbReference type="ARBA" id="ARBA00022692"/>
    </source>
</evidence>
<dbReference type="PRINTS" id="PR00259">
    <property type="entry name" value="TMFOUR"/>
</dbReference>
<dbReference type="PANTHER" id="PTHR19282:SF511">
    <property type="entry name" value="TETRASPANIN"/>
    <property type="match status" value="1"/>
</dbReference>
<feature type="transmembrane region" description="Helical" evidence="7">
    <location>
        <begin position="123"/>
        <end position="147"/>
    </location>
</feature>
<keyword evidence="5 7" id="KW-0472">Membrane</keyword>
<evidence type="ECO:0000256" key="7">
    <source>
        <dbReference type="RuleBase" id="RU361218"/>
    </source>
</evidence>
<dbReference type="AlphaFoldDB" id="A0A6P7LAU5"/>
<gene>
    <name evidence="9" type="primary">LOC114845998</name>
</gene>
<feature type="transmembrane region" description="Helical" evidence="7">
    <location>
        <begin position="244"/>
        <end position="272"/>
    </location>
</feature>
<dbReference type="OrthoDB" id="10033535at2759"/>
<feature type="transmembrane region" description="Helical" evidence="7">
    <location>
        <begin position="52"/>
        <end position="72"/>
    </location>
</feature>
<sequence>MRSRDSAALNAMLLSLYASECSLSSALRFLAFKQKLSSPALTMCSFCSFKCWFIFFNSIFLASGIAIIVIGALQYTTYSQMSTFAGSSLSKIAIVLMAIGVAIVLVSLLGHVGAFANNFSMMACFICILILIILLEVLTGAAFYMFIRRIPFLQMNSAINSRARDFMSDYSPENRLSIDRMQQKFRCCGADGYTDWYSSASWGKSTAVPDSCCIAPSEGCGQHKEKIHTKGCITAIKLFLLKNLVWVSAVCIALGIGEVFGVLVGVCVCINIKRKQYENLS</sequence>
<dbReference type="GO" id="GO:0005886">
    <property type="term" value="C:plasma membrane"/>
    <property type="evidence" value="ECO:0007669"/>
    <property type="project" value="TreeGrafter"/>
</dbReference>
<dbReference type="InterPro" id="IPR000301">
    <property type="entry name" value="Tetraspanin_animals"/>
</dbReference>
<accession>A0A6P7LAU5</accession>
<reference evidence="9" key="1">
    <citation type="submission" date="2025-08" db="UniProtKB">
        <authorList>
            <consortium name="RefSeq"/>
        </authorList>
    </citation>
    <scope>IDENTIFICATION</scope>
</reference>
<dbReference type="RefSeq" id="XP_028990489.1">
    <property type="nucleotide sequence ID" value="XM_029134656.3"/>
</dbReference>
<keyword evidence="4 7" id="KW-1133">Transmembrane helix</keyword>
<dbReference type="SUPFAM" id="SSF48652">
    <property type="entry name" value="Tetraspanin"/>
    <property type="match status" value="1"/>
</dbReference>
<dbReference type="PANTHER" id="PTHR19282">
    <property type="entry name" value="TETRASPANIN"/>
    <property type="match status" value="1"/>
</dbReference>
<evidence type="ECO:0000256" key="1">
    <source>
        <dbReference type="ARBA" id="ARBA00004141"/>
    </source>
</evidence>
<comment type="subcellular location">
    <subcellularLocation>
        <location evidence="1 7">Membrane</location>
        <topology evidence="1 7">Multi-pass membrane protein</topology>
    </subcellularLocation>
</comment>
<evidence type="ECO:0000256" key="6">
    <source>
        <dbReference type="PIRSR" id="PIRSR002419-1"/>
    </source>
</evidence>
<comment type="similarity">
    <text evidence="2 7">Belongs to the tetraspanin (TM4SF) family.</text>
</comment>
<protein>
    <recommendedName>
        <fullName evidence="7">Tetraspanin</fullName>
    </recommendedName>
</protein>
<evidence type="ECO:0000313" key="9">
    <source>
        <dbReference type="RefSeq" id="XP_028990489.1"/>
    </source>
</evidence>
<dbReference type="Gene3D" id="1.10.1450.10">
    <property type="entry name" value="Tetraspanin"/>
    <property type="match status" value="1"/>
</dbReference>
<dbReference type="GeneID" id="114845998"/>
<organism evidence="8 9">
    <name type="scientific">Betta splendens</name>
    <name type="common">Siamese fighting fish</name>
    <dbReference type="NCBI Taxonomy" id="158456"/>
    <lineage>
        <taxon>Eukaryota</taxon>
        <taxon>Metazoa</taxon>
        <taxon>Chordata</taxon>
        <taxon>Craniata</taxon>
        <taxon>Vertebrata</taxon>
        <taxon>Euteleostomi</taxon>
        <taxon>Actinopterygii</taxon>
        <taxon>Neopterygii</taxon>
        <taxon>Teleostei</taxon>
        <taxon>Neoteleostei</taxon>
        <taxon>Acanthomorphata</taxon>
        <taxon>Anabantaria</taxon>
        <taxon>Anabantiformes</taxon>
        <taxon>Anabantoidei</taxon>
        <taxon>Osphronemidae</taxon>
        <taxon>Betta</taxon>
    </lineage>
</organism>
<evidence type="ECO:0000256" key="4">
    <source>
        <dbReference type="ARBA" id="ARBA00022989"/>
    </source>
</evidence>
<dbReference type="Pfam" id="PF00335">
    <property type="entry name" value="Tetraspanin"/>
    <property type="match status" value="1"/>
</dbReference>
<name>A0A6P7LAU5_BETSP</name>
<feature type="disulfide bond" evidence="6">
    <location>
        <begin position="187"/>
        <end position="220"/>
    </location>
</feature>
<keyword evidence="8" id="KW-1185">Reference proteome</keyword>
<dbReference type="InParanoid" id="A0A6P7LAU5"/>
<dbReference type="KEGG" id="bspl:114845998"/>
<evidence type="ECO:0000313" key="8">
    <source>
        <dbReference type="Proteomes" id="UP000515150"/>
    </source>
</evidence>
<evidence type="ECO:0000256" key="2">
    <source>
        <dbReference type="ARBA" id="ARBA00006840"/>
    </source>
</evidence>
<dbReference type="PIRSF" id="PIRSF002419">
    <property type="entry name" value="Tetraspanin"/>
    <property type="match status" value="1"/>
</dbReference>
<keyword evidence="6" id="KW-1015">Disulfide bond</keyword>
<dbReference type="Proteomes" id="UP000515150">
    <property type="component" value="Chromosome 19"/>
</dbReference>
<evidence type="ECO:0000256" key="5">
    <source>
        <dbReference type="ARBA" id="ARBA00023136"/>
    </source>
</evidence>
<feature type="transmembrane region" description="Helical" evidence="7">
    <location>
        <begin position="92"/>
        <end position="116"/>
    </location>
</feature>
<dbReference type="InterPro" id="IPR008952">
    <property type="entry name" value="Tetraspanin_EC2_sf"/>
</dbReference>
<proteinExistence type="inferred from homology"/>
<dbReference type="InterPro" id="IPR018499">
    <property type="entry name" value="Tetraspanin/Peripherin"/>
</dbReference>
<keyword evidence="3 7" id="KW-0812">Transmembrane</keyword>